<sequence length="167" mass="18363">MSSQHNRNPHDNRGGEAANNDDQHHPPVPRASTHGPQLPPSFGATYPTLYQHAPPIENSPANYPTAHQYAPMQHPPQPHFPNPHNSAPAPAPAPAPVPAPVPAPAPIPRYTNYKRELFCWLANGAQGLGYNSYDWTRNSFASRLAREIASLERMDLTETQSQRLAGF</sequence>
<accession>W3XQA7</accession>
<dbReference type="InParanoid" id="W3XQA7"/>
<dbReference type="HOGENOM" id="CLU_1595120_0_0_1"/>
<dbReference type="GeneID" id="19266282"/>
<dbReference type="KEGG" id="pfy:PFICI_01269"/>
<name>W3XQA7_PESFW</name>
<protein>
    <submittedName>
        <fullName evidence="2">Uncharacterized protein</fullName>
    </submittedName>
</protein>
<keyword evidence="3" id="KW-1185">Reference proteome</keyword>
<dbReference type="RefSeq" id="XP_007828041.1">
    <property type="nucleotide sequence ID" value="XM_007829850.1"/>
</dbReference>
<gene>
    <name evidence="2" type="ORF">PFICI_01269</name>
</gene>
<feature type="region of interest" description="Disordered" evidence="1">
    <location>
        <begin position="1"/>
        <end position="101"/>
    </location>
</feature>
<evidence type="ECO:0000313" key="2">
    <source>
        <dbReference type="EMBL" id="ETS87441.1"/>
    </source>
</evidence>
<dbReference type="EMBL" id="KI912109">
    <property type="protein sequence ID" value="ETS87441.1"/>
    <property type="molecule type" value="Genomic_DNA"/>
</dbReference>
<dbReference type="AlphaFoldDB" id="W3XQA7"/>
<dbReference type="Proteomes" id="UP000030651">
    <property type="component" value="Unassembled WGS sequence"/>
</dbReference>
<evidence type="ECO:0000256" key="1">
    <source>
        <dbReference type="SAM" id="MobiDB-lite"/>
    </source>
</evidence>
<feature type="compositionally biased region" description="Pro residues" evidence="1">
    <location>
        <begin position="89"/>
        <end position="101"/>
    </location>
</feature>
<organism evidence="2 3">
    <name type="scientific">Pestalotiopsis fici (strain W106-1 / CGMCC3.15140)</name>
    <dbReference type="NCBI Taxonomy" id="1229662"/>
    <lineage>
        <taxon>Eukaryota</taxon>
        <taxon>Fungi</taxon>
        <taxon>Dikarya</taxon>
        <taxon>Ascomycota</taxon>
        <taxon>Pezizomycotina</taxon>
        <taxon>Sordariomycetes</taxon>
        <taxon>Xylariomycetidae</taxon>
        <taxon>Amphisphaeriales</taxon>
        <taxon>Sporocadaceae</taxon>
        <taxon>Pestalotiopsis</taxon>
    </lineage>
</organism>
<reference evidence="3" key="1">
    <citation type="journal article" date="2015" name="BMC Genomics">
        <title>Genomic and transcriptomic analysis of the endophytic fungus Pestalotiopsis fici reveals its lifestyle and high potential for synthesis of natural products.</title>
        <authorList>
            <person name="Wang X."/>
            <person name="Zhang X."/>
            <person name="Liu L."/>
            <person name="Xiang M."/>
            <person name="Wang W."/>
            <person name="Sun X."/>
            <person name="Che Y."/>
            <person name="Guo L."/>
            <person name="Liu G."/>
            <person name="Guo L."/>
            <person name="Wang C."/>
            <person name="Yin W.B."/>
            <person name="Stadler M."/>
            <person name="Zhang X."/>
            <person name="Liu X."/>
        </authorList>
    </citation>
    <scope>NUCLEOTIDE SEQUENCE [LARGE SCALE GENOMIC DNA]</scope>
    <source>
        <strain evidence="3">W106-1 / CGMCC3.15140</strain>
    </source>
</reference>
<evidence type="ECO:0000313" key="3">
    <source>
        <dbReference type="Proteomes" id="UP000030651"/>
    </source>
</evidence>
<proteinExistence type="predicted"/>